<evidence type="ECO:0000256" key="2">
    <source>
        <dbReference type="ARBA" id="ARBA00022801"/>
    </source>
</evidence>
<dbReference type="GO" id="GO:0004553">
    <property type="term" value="F:hydrolase activity, hydrolyzing O-glycosyl compounds"/>
    <property type="evidence" value="ECO:0007669"/>
    <property type="project" value="InterPro"/>
</dbReference>
<organism evidence="5 6">
    <name type="scientific">Paraglaciecola polaris LMG 21857</name>
    <dbReference type="NCBI Taxonomy" id="1129793"/>
    <lineage>
        <taxon>Bacteria</taxon>
        <taxon>Pseudomonadati</taxon>
        <taxon>Pseudomonadota</taxon>
        <taxon>Gammaproteobacteria</taxon>
        <taxon>Alteromonadales</taxon>
        <taxon>Alteromonadaceae</taxon>
        <taxon>Paraglaciecola</taxon>
    </lineage>
</organism>
<keyword evidence="6" id="KW-1185">Reference proteome</keyword>
<dbReference type="SUPFAM" id="SSF49785">
    <property type="entry name" value="Galactose-binding domain-like"/>
    <property type="match status" value="4"/>
</dbReference>
<feature type="domain" description="GH16" evidence="4">
    <location>
        <begin position="114"/>
        <end position="397"/>
    </location>
</feature>
<comment type="similarity">
    <text evidence="1">Belongs to the glycosyl hydrolase 16 family.</text>
</comment>
<dbReference type="InterPro" id="IPR050546">
    <property type="entry name" value="Glycosyl_Hydrlase_16"/>
</dbReference>
<dbReference type="CDD" id="cd08023">
    <property type="entry name" value="GH16_laminarinase_like"/>
    <property type="match status" value="2"/>
</dbReference>
<dbReference type="PANTHER" id="PTHR10963">
    <property type="entry name" value="GLYCOSYL HYDROLASE-RELATED"/>
    <property type="match status" value="1"/>
</dbReference>
<feature type="domain" description="GH16" evidence="4">
    <location>
        <begin position="1319"/>
        <end position="1600"/>
    </location>
</feature>
<evidence type="ECO:0000313" key="6">
    <source>
        <dbReference type="Proteomes" id="UP000006322"/>
    </source>
</evidence>
<proteinExistence type="inferred from homology"/>
<evidence type="ECO:0000259" key="4">
    <source>
        <dbReference type="PROSITE" id="PS51762"/>
    </source>
</evidence>
<dbReference type="InterPro" id="IPR008979">
    <property type="entry name" value="Galactose-bd-like_sf"/>
</dbReference>
<evidence type="ECO:0000256" key="3">
    <source>
        <dbReference type="SAM" id="MobiDB-lite"/>
    </source>
</evidence>
<dbReference type="InterPro" id="IPR000757">
    <property type="entry name" value="Beta-glucanase-like"/>
</dbReference>
<dbReference type="PANTHER" id="PTHR10963:SF55">
    <property type="entry name" value="GLYCOSIDE HYDROLASE FAMILY 16 PROTEIN"/>
    <property type="match status" value="1"/>
</dbReference>
<dbReference type="InterPro" id="IPR003305">
    <property type="entry name" value="CenC_carb-bd"/>
</dbReference>
<keyword evidence="2" id="KW-0378">Hydrolase</keyword>
<reference evidence="6" key="1">
    <citation type="journal article" date="2014" name="Environ. Microbiol.">
        <title>Comparative genomics of the marine bacterial genus Glaciecola reveals the high degree of genomic diversity and genomic characteristic for cold adaptation.</title>
        <authorList>
            <person name="Qin Q.L."/>
            <person name="Xie B.B."/>
            <person name="Yu Y."/>
            <person name="Shu Y.L."/>
            <person name="Rong J.C."/>
            <person name="Zhang Y.J."/>
            <person name="Zhao D.L."/>
            <person name="Chen X.L."/>
            <person name="Zhang X.Y."/>
            <person name="Chen B."/>
            <person name="Zhou B.C."/>
            <person name="Zhang Y.Z."/>
        </authorList>
    </citation>
    <scope>NUCLEOTIDE SEQUENCE [LARGE SCALE GENOMIC DNA]</scope>
    <source>
        <strain evidence="6">LMG 21857</strain>
    </source>
</reference>
<dbReference type="InterPro" id="IPR013320">
    <property type="entry name" value="ConA-like_dom_sf"/>
</dbReference>
<evidence type="ECO:0000256" key="1">
    <source>
        <dbReference type="ARBA" id="ARBA00006865"/>
    </source>
</evidence>
<dbReference type="PROSITE" id="PS51762">
    <property type="entry name" value="GH16_2"/>
    <property type="match status" value="2"/>
</dbReference>
<evidence type="ECO:0000313" key="5">
    <source>
        <dbReference type="EMBL" id="GAC32935.1"/>
    </source>
</evidence>
<dbReference type="Pfam" id="PF00722">
    <property type="entry name" value="Glyco_hydro_16"/>
    <property type="match status" value="2"/>
</dbReference>
<name>K7AC60_9ALTE</name>
<sequence>MQVKATSSSAQSIRGPFRVLVDNASLTVKDADGQTDEGVPYFDFLLGDIAPGETISVNVRFEYERRTRLTFDLIIQSNAVLDEDNDGVNDDIDQCLETPAGIEVDETGCSLVTNDSDWTLVWSDEFNGSVIDDTKWTHEVNCDGGGNNEKQCYTDNADNAYLENGILKIVAKAESNQTLPYSSARLISKEKGDWTYGRFEIRAKAPSGQGAWPAIWMLPTDYKYGGWPHSGEIDIFEAVNLGVPLNDGSGAVESNVHGTLHYGASWPNNSYTGQSYALPNAANPANDFHVYAVEWEEGEIRWYVDGVLYQTQLKSEVSYDTDGQADGLDHRGWFTEQDGENLLNNAPFDERFHLLLNFAVGGSWPEAVNQGGVDSSAFDGQNSFDVDYVRVYECSISPSTGEGCATVTDNYLDPIADGGTLVNGAAPVPTAPSDGIARDLIIFDDEMLPTWPAWDCCGDTSPRVVFDDESQSQVVEFEVNGAPAVLGFNTNQATDPSPFDASPMYEAGVLEFDLKLVTPPNNNAAGWNLKVEQGGAATAGEISIATPTAAWQHYSVPLKSLSNAGLNLNGIDIVMLFPDWGQGEGAVFRVDNVAFLQSADEGNSGGEVESDLTAIDFEQDGFGASLSWNVFENSDNPPIELVANPDSSGINGSSTVAKITARVAGAPWVGAEIQHGQLTPFTLDASNSLVKIMVYKSVISDVGLKFAIASGGAQGELKVANTKINEWEELTFDFSAYIGLIEAIDIDQIIVFPDFDFSTRAQDNIVYFDNIRFFGSDNDESGGGDDGNENPIPVSELVNNGDFTNGTDGWIGAVNVITDNGNNVFMADVAAAGNPWDVNLSQVLTLVPGETYELTFKAKASVVRSVIAGLGLNHDPWSNVTQTTALSTQWQTFTYTLTPTDFGDDNSRVFFDLGAETGAVYIDDVSVTVKDTTDNGGGDQGGSSDLTAFDFEAQGFGAQLNWNVFENGDNSPLEFVSNPDPSGINNSSTVAKLTAQVEGAPWVGTEIQHGQITPFTLDASNSFVKIMVYKSVLSDVGIKFAIANGGAQGEIKVANTKINEWEELTFDFSGYIGLVEAIDIDQIIVFPDFDFNTRAQNNLVYFDNIRLVDSNDAGSDDGNGGATGSDVHDFEGATYAFTDFDGGVATIAANPDMSGINTSAQVGQMQKFAGQPWGGATLALNNPIDIAENTVITLKVWSPRAVNVLLKLEGGVVGEISAQHSGLGWEELSFDFSGITGSGTTAITLIFDLGEMGNAEADPANWTFYFDDLTLPASSDEGNGGDNGNDADNDGVADDIDQCLNTPANSIVDATGCVVNVTSDWNLVWNDEFNGTSIDQAKWSHEVNCDGGGNNEKQCYTASSDNSFVLNGVLTIVAKPETGQPLPYSSARLISKNKGDWAYGRFEIRAKAPSGQGSWPAIWMLPTDYIYGGWPHSGEIDIFEAVNLGVPLNDGTGAVESNVHGTIHYGQSWPNNDNSGRSYALPEDANPADDFHIYALEWEEGELRWYVDGVLYETQRKSTVSYDANGTANGLSHRGWYTEQSGETLWNNAPFDERFHLLLNFAVGGAWPEAVNQGGVDASAFSAANRFEVDYVRVYECSTSPSNGHGCATVTDGYAESVANGGTLINGAAPIPVPESDGIARDLVIFDDMLNDAWPAWDCCGESTPVVVFDDELQSQVIEFAVGDIPTVLGFNTTLATVPAPFDASPIANSGTLEFDLKLVTPSTNTSAAWNLKVEQGGAASEAVVTLVTPTANWQHYSIALSTLKQGGLMLNGIDVVMLFPDWGQGEGAVFRVDNVQFLQGEDDGTGGDDGDNGGGVTDPEIGDELVANGSFDNGVQGWTGDVNVIQEASNYVFQADIAAAGNSWDVNLSQVMTLTADETYVVTFKAKASILRNIVVGLGLNHDPWSNVTENAALTTDWQTFSYTFTVNGFGDDNSRVFFDLGADIGIVQIDDVSVVLQATNGGGDGEPVTEDEFVLISATEETDINFAPNTVGEWSTGTTLQSDVMFDGLRGWELISSSNSPEQGNWGSVLAFQNGIDGDFSLFNRINLKVATTGHYAGGYKVAISANGVSKEIAIPVNESVSTWQSISLDTKAIPLNLSKVDWIAVYGIGGQAGVSRIYVTDFSLVKDSAIEFESDTTNDFVFISSDASISVDLIVDNDNYSDVGNVIFGEWSTGTGIPNTQYNGLNGLRLSAGGSWGAVLALQGDISDGNSIDNYDTDFSTYTNLRFKAASQGAFERYAVSIVSAIDGKESAQEVGFALTNQADWNDIDIDLGMYGVDLSNVSQIALFGVYDGGSASQSLYITDLVMYDSGKVALADKDSSDDKFVFFSSSGEDSDMLFDGDDYAHNGNMTIGEWSTGTSFNSDVMYNGLSAFELVRGSGSWGAVLALAGDIYGDVQQYSIDVAAYQTLNFKIAAAGGFSEYTLDFVVDGSEHKVPLSVNSNWNEVTINLADIPLNLSKLTQIAIFGVGGGQGNRIYITDMHLSK</sequence>
<feature type="compositionally biased region" description="Acidic residues" evidence="3">
    <location>
        <begin position="1801"/>
        <end position="1812"/>
    </location>
</feature>
<dbReference type="EMBL" id="BAER01000045">
    <property type="protein sequence ID" value="GAC32935.1"/>
    <property type="molecule type" value="Genomic_DNA"/>
</dbReference>
<dbReference type="Gene3D" id="2.60.120.200">
    <property type="match status" value="2"/>
</dbReference>
<dbReference type="STRING" id="1129793.GPLA_2029"/>
<dbReference type="Gene3D" id="2.60.120.260">
    <property type="entry name" value="Galactose-binding domain-like"/>
    <property type="match status" value="2"/>
</dbReference>
<dbReference type="Proteomes" id="UP000006322">
    <property type="component" value="Unassembled WGS sequence"/>
</dbReference>
<dbReference type="GO" id="GO:0005975">
    <property type="term" value="P:carbohydrate metabolic process"/>
    <property type="evidence" value="ECO:0007669"/>
    <property type="project" value="InterPro"/>
</dbReference>
<dbReference type="SUPFAM" id="SSF49899">
    <property type="entry name" value="Concanavalin A-like lectins/glucanases"/>
    <property type="match status" value="2"/>
</dbReference>
<feature type="region of interest" description="Disordered" evidence="3">
    <location>
        <begin position="1801"/>
        <end position="1821"/>
    </location>
</feature>
<accession>K7AC60</accession>
<dbReference type="Pfam" id="PF02018">
    <property type="entry name" value="CBM_4_9"/>
    <property type="match status" value="2"/>
</dbReference>
<comment type="caution">
    <text evidence="5">The sequence shown here is derived from an EMBL/GenBank/DDBJ whole genome shotgun (WGS) entry which is preliminary data.</text>
</comment>
<gene>
    <name evidence="5" type="ORF">GPLA_2029</name>
</gene>
<dbReference type="Gene3D" id="2.60.120.430">
    <property type="entry name" value="Galactose-binding lectin"/>
    <property type="match status" value="4"/>
</dbReference>
<protein>
    <recommendedName>
        <fullName evidence="4">GH16 domain-containing protein</fullName>
    </recommendedName>
</protein>